<organism evidence="1">
    <name type="scientific">Opuntia streptacantha</name>
    <name type="common">Prickly pear cactus</name>
    <name type="synonym">Opuntia cardona</name>
    <dbReference type="NCBI Taxonomy" id="393608"/>
    <lineage>
        <taxon>Eukaryota</taxon>
        <taxon>Viridiplantae</taxon>
        <taxon>Streptophyta</taxon>
        <taxon>Embryophyta</taxon>
        <taxon>Tracheophyta</taxon>
        <taxon>Spermatophyta</taxon>
        <taxon>Magnoliopsida</taxon>
        <taxon>eudicotyledons</taxon>
        <taxon>Gunneridae</taxon>
        <taxon>Pentapetalae</taxon>
        <taxon>Caryophyllales</taxon>
        <taxon>Cactineae</taxon>
        <taxon>Cactaceae</taxon>
        <taxon>Opuntioideae</taxon>
        <taxon>Opuntia</taxon>
    </lineage>
</organism>
<protein>
    <submittedName>
        <fullName evidence="1">Uncharacterized protein</fullName>
    </submittedName>
</protein>
<accession>A0A7C8ZJD6</accession>
<reference evidence="1" key="2">
    <citation type="submission" date="2020-07" db="EMBL/GenBank/DDBJ databases">
        <authorList>
            <person name="Vera ALvarez R."/>
            <person name="Arias-Moreno D.M."/>
            <person name="Jimenez-Jacinto V."/>
            <person name="Jimenez-Bremont J.F."/>
            <person name="Swaminathan K."/>
            <person name="Moose S.P."/>
            <person name="Guerrero-Gonzalez M.L."/>
            <person name="Marino-Ramirez L."/>
            <person name="Landsman D."/>
            <person name="Rodriguez-Kessler M."/>
            <person name="Delgado-Sanchez P."/>
        </authorList>
    </citation>
    <scope>NUCLEOTIDE SEQUENCE</scope>
    <source>
        <tissue evidence="1">Cladode</tissue>
    </source>
</reference>
<reference evidence="1" key="1">
    <citation type="journal article" date="2013" name="J. Plant Res.">
        <title>Effect of fungi and light on seed germination of three Opuntia species from semiarid lands of central Mexico.</title>
        <authorList>
            <person name="Delgado-Sanchez P."/>
            <person name="Jimenez-Bremont J.F."/>
            <person name="Guerrero-Gonzalez Mde L."/>
            <person name="Flores J."/>
        </authorList>
    </citation>
    <scope>NUCLEOTIDE SEQUENCE</scope>
    <source>
        <tissue evidence="1">Cladode</tissue>
    </source>
</reference>
<sequence length="151" mass="16727">MQISKGFQSICPTKHKQIITDCCTSVAVSRSRWSSFYRWLTPCLAISVKDMNLVSLAVVLTITPKHINKLPASNGVAGVSPPLSRPTSHLHCFALLFPSHFPFLFSGFPASFSLSSPYTTIEMKIQKIPRRPELEMAEQMGVCLFEIPSGI</sequence>
<proteinExistence type="predicted"/>
<dbReference type="AlphaFoldDB" id="A0A7C8ZJD6"/>
<evidence type="ECO:0000313" key="1">
    <source>
        <dbReference type="EMBL" id="MBA4644872.1"/>
    </source>
</evidence>
<dbReference type="EMBL" id="GISG01140395">
    <property type="protein sequence ID" value="MBA4644872.1"/>
    <property type="molecule type" value="Transcribed_RNA"/>
</dbReference>
<name>A0A7C8ZJD6_OPUST</name>